<dbReference type="Proteomes" id="UP000470875">
    <property type="component" value="Unassembled WGS sequence"/>
</dbReference>
<keyword evidence="2" id="KW-1185">Reference proteome</keyword>
<gene>
    <name evidence="1" type="ORF">FYJ24_05770</name>
</gene>
<protein>
    <submittedName>
        <fullName evidence="1">Uncharacterized protein</fullName>
    </submittedName>
</protein>
<reference evidence="1 2" key="1">
    <citation type="submission" date="2019-08" db="EMBL/GenBank/DDBJ databases">
        <title>In-depth cultivation of the pig gut microbiome towards novel bacterial diversity and tailored functional studies.</title>
        <authorList>
            <person name="Wylensek D."/>
            <person name="Hitch T.C.A."/>
            <person name="Clavel T."/>
        </authorList>
    </citation>
    <scope>NUCLEOTIDE SEQUENCE [LARGE SCALE GENOMIC DNA]</scope>
    <source>
        <strain evidence="1 2">WB03_NA08</strain>
    </source>
</reference>
<dbReference type="RefSeq" id="WP_154544487.1">
    <property type="nucleotide sequence ID" value="NZ_VULO01000006.1"/>
</dbReference>
<accession>A0A6N7W767</accession>
<proteinExistence type="predicted"/>
<dbReference type="AlphaFoldDB" id="A0A6N7W767"/>
<organism evidence="1 2">
    <name type="scientific">Scrofimicrobium canadense</name>
    <dbReference type="NCBI Taxonomy" id="2652290"/>
    <lineage>
        <taxon>Bacteria</taxon>
        <taxon>Bacillati</taxon>
        <taxon>Actinomycetota</taxon>
        <taxon>Actinomycetes</taxon>
        <taxon>Actinomycetales</taxon>
        <taxon>Actinomycetaceae</taxon>
        <taxon>Scrofimicrobium</taxon>
    </lineage>
</organism>
<dbReference type="EMBL" id="VULO01000006">
    <property type="protein sequence ID" value="MSS84282.1"/>
    <property type="molecule type" value="Genomic_DNA"/>
</dbReference>
<evidence type="ECO:0000313" key="2">
    <source>
        <dbReference type="Proteomes" id="UP000470875"/>
    </source>
</evidence>
<name>A0A6N7W767_9ACTO</name>
<comment type="caution">
    <text evidence="1">The sequence shown here is derived from an EMBL/GenBank/DDBJ whole genome shotgun (WGS) entry which is preliminary data.</text>
</comment>
<sequence length="74" mass="8184">MSTGHNDKEYLNRLARRAEKHGLHIEAVDGDSEGGTYLLKNVQTGAVAHQAQSDSNRDYGLGLRQIEDYLNGLD</sequence>
<evidence type="ECO:0000313" key="1">
    <source>
        <dbReference type="EMBL" id="MSS84282.1"/>
    </source>
</evidence>